<evidence type="ECO:0000313" key="3">
    <source>
        <dbReference type="Proteomes" id="UP000521872"/>
    </source>
</evidence>
<dbReference type="Pfam" id="PF13409">
    <property type="entry name" value="GST_N_2"/>
    <property type="match status" value="1"/>
</dbReference>
<dbReference type="InterPro" id="IPR036249">
    <property type="entry name" value="Thioredoxin-like_sf"/>
</dbReference>
<comment type="caution">
    <text evidence="2">The sequence shown here is derived from an EMBL/GenBank/DDBJ whole genome shotgun (WGS) entry which is preliminary data.</text>
</comment>
<evidence type="ECO:0000313" key="2">
    <source>
        <dbReference type="EMBL" id="KAF4617880.1"/>
    </source>
</evidence>
<proteinExistence type="predicted"/>
<dbReference type="EMBL" id="JAACJL010000030">
    <property type="protein sequence ID" value="KAF4617880.1"/>
    <property type="molecule type" value="Genomic_DNA"/>
</dbReference>
<dbReference type="SUPFAM" id="SSF52833">
    <property type="entry name" value="Thioredoxin-like"/>
    <property type="match status" value="1"/>
</dbReference>
<feature type="domain" description="GST N-terminal" evidence="1">
    <location>
        <begin position="16"/>
        <end position="88"/>
    </location>
</feature>
<organism evidence="2 3">
    <name type="scientific">Agrocybe pediades</name>
    <dbReference type="NCBI Taxonomy" id="84607"/>
    <lineage>
        <taxon>Eukaryota</taxon>
        <taxon>Fungi</taxon>
        <taxon>Dikarya</taxon>
        <taxon>Basidiomycota</taxon>
        <taxon>Agaricomycotina</taxon>
        <taxon>Agaricomycetes</taxon>
        <taxon>Agaricomycetidae</taxon>
        <taxon>Agaricales</taxon>
        <taxon>Agaricineae</taxon>
        <taxon>Strophariaceae</taxon>
        <taxon>Agrocybe</taxon>
    </lineage>
</organism>
<name>A0A8H4VRP6_9AGAR</name>
<dbReference type="Gene3D" id="3.40.30.10">
    <property type="entry name" value="Glutaredoxin"/>
    <property type="match status" value="1"/>
</dbReference>
<reference evidence="2 3" key="1">
    <citation type="submission" date="2019-12" db="EMBL/GenBank/DDBJ databases">
        <authorList>
            <person name="Floudas D."/>
            <person name="Bentzer J."/>
            <person name="Ahren D."/>
            <person name="Johansson T."/>
            <person name="Persson P."/>
            <person name="Tunlid A."/>
        </authorList>
    </citation>
    <scope>NUCLEOTIDE SEQUENCE [LARGE SCALE GENOMIC DNA]</scope>
    <source>
        <strain evidence="2 3">CBS 102.39</strain>
    </source>
</reference>
<protein>
    <recommendedName>
        <fullName evidence="1">GST N-terminal domain-containing protein</fullName>
    </recommendedName>
</protein>
<evidence type="ECO:0000259" key="1">
    <source>
        <dbReference type="Pfam" id="PF13409"/>
    </source>
</evidence>
<dbReference type="InterPro" id="IPR004045">
    <property type="entry name" value="Glutathione_S-Trfase_N"/>
</dbReference>
<accession>A0A8H4VRP6</accession>
<sequence>MTITFYDIPSDCVGAWSSNTWKTRFCLNYKGIPYNTVWVEYPDIEELSKKLGLKPTGKAFWDASKDYYSLPAIHDPSTGVYISELNAIRPADSAKHVTCRGGKYLVETRLGVLDASHFQVRTRKLERWCWLGAGILYTLSQRVGHTHTRGYWGGILSE</sequence>
<keyword evidence="3" id="KW-1185">Reference proteome</keyword>
<dbReference type="AlphaFoldDB" id="A0A8H4VRP6"/>
<dbReference type="Proteomes" id="UP000521872">
    <property type="component" value="Unassembled WGS sequence"/>
</dbReference>
<gene>
    <name evidence="2" type="ORF">D9613_006292</name>
</gene>